<organism evidence="1 2">
    <name type="scientific">Streptomyces rubradiris</name>
    <name type="common">Streptomyces achromogenes subsp. rubradiris</name>
    <dbReference type="NCBI Taxonomy" id="285531"/>
    <lineage>
        <taxon>Bacteria</taxon>
        <taxon>Bacillati</taxon>
        <taxon>Actinomycetota</taxon>
        <taxon>Actinomycetes</taxon>
        <taxon>Kitasatosporales</taxon>
        <taxon>Streptomycetaceae</taxon>
        <taxon>Streptomyces</taxon>
    </lineage>
</organism>
<sequence length="52" mass="6012">MAASQRMRFWLPEGLWFASRSPDTDVAHKNLRPYVERLRDVVTGVARGDVPR</sequence>
<protein>
    <submittedName>
        <fullName evidence="1">Uncharacterized protein</fullName>
    </submittedName>
</protein>
<comment type="caution">
    <text evidence="1">The sequence shown here is derived from an EMBL/GenBank/DDBJ whole genome shotgun (WGS) entry which is preliminary data.</text>
</comment>
<evidence type="ECO:0000313" key="2">
    <source>
        <dbReference type="Proteomes" id="UP000646738"/>
    </source>
</evidence>
<dbReference type="RefSeq" id="WP_189990923.1">
    <property type="nucleotide sequence ID" value="NZ_BNCB01000002.1"/>
</dbReference>
<name>A0ABQ3REU5_STRRR</name>
<keyword evidence="2" id="KW-1185">Reference proteome</keyword>
<dbReference type="EMBL" id="BNEA01000015">
    <property type="protein sequence ID" value="GHI54382.1"/>
    <property type="molecule type" value="Genomic_DNA"/>
</dbReference>
<gene>
    <name evidence="1" type="ORF">Srubr_42280</name>
</gene>
<reference evidence="2" key="1">
    <citation type="submission" date="2023-07" db="EMBL/GenBank/DDBJ databases">
        <title>Whole genome shotgun sequence of Streptomyces achromogenes subsp. rubradiris NBRC 14000.</title>
        <authorList>
            <person name="Komaki H."/>
            <person name="Tamura T."/>
        </authorList>
    </citation>
    <scope>NUCLEOTIDE SEQUENCE [LARGE SCALE GENOMIC DNA]</scope>
    <source>
        <strain evidence="2">NBRC 14000</strain>
    </source>
</reference>
<accession>A0ABQ3REU5</accession>
<proteinExistence type="predicted"/>
<dbReference type="Proteomes" id="UP000646738">
    <property type="component" value="Unassembled WGS sequence"/>
</dbReference>
<evidence type="ECO:0000313" key="1">
    <source>
        <dbReference type="EMBL" id="GHI54382.1"/>
    </source>
</evidence>